<gene>
    <name evidence="2" type="ORF">JKL49_11440</name>
</gene>
<comment type="caution">
    <text evidence="2">The sequence shown here is derived from an EMBL/GenBank/DDBJ whole genome shotgun (WGS) entry which is preliminary data.</text>
</comment>
<sequence length="519" mass="55220">MITYRLNSGGGSFAVRCFHREIPGITQRYALISKALSSLSSDYFATFDYQPSGILVNGARYPIVKMDWVEGETLDVHLERHASDRARMSELRSRFTNLEGSLRSQGIAHGDLQNGNIVVGPSEFKLVDYDGMFVPEMVAGSGTEVGHKHFQHPGRTVKDFGPQMDRFAFIVLDLSLEGLAADPNLHRRFREGGEAIIFKANDFGDPDASEVFKALRAIPALKDRADRFAAICSAPIDLVPTLADYLAGRNVPTPRIATATRPASAPKVKRYIGAYPVLAGSDYEGVLQSVGDRIEIVGEVLSVKHGVGRRGRGRGLPYVFINFGIWNQKSVKITIWSDGLSAMSARPDQAWVGRWLSVTGLVEPPYEGATYGKPYFSVGVSLTSDNQLVQLSPLEARFRLGQAGKSAGAANGTKTSNAAAIQSLGKGAKSSGRRQASSSAGGTASTASQPVSSNAALLATLKPAGTAASGTGQQATTSRTSTKVPARPTSVNTGGGSNNWLGWVVIIGIVLFALAKCAG</sequence>
<organism evidence="2 3">
    <name type="scientific">Phenylobacterium glaciei</name>
    <dbReference type="NCBI Taxonomy" id="2803784"/>
    <lineage>
        <taxon>Bacteria</taxon>
        <taxon>Pseudomonadati</taxon>
        <taxon>Pseudomonadota</taxon>
        <taxon>Alphaproteobacteria</taxon>
        <taxon>Caulobacterales</taxon>
        <taxon>Caulobacteraceae</taxon>
        <taxon>Phenylobacterium</taxon>
    </lineage>
</organism>
<dbReference type="InterPro" id="IPR011009">
    <property type="entry name" value="Kinase-like_dom_sf"/>
</dbReference>
<feature type="compositionally biased region" description="Low complexity" evidence="1">
    <location>
        <begin position="465"/>
        <end position="478"/>
    </location>
</feature>
<dbReference type="AlphaFoldDB" id="A0A941D1S2"/>
<dbReference type="RefSeq" id="WP_215340674.1">
    <property type="nucleotide sequence ID" value="NZ_JAGSGD010000001.1"/>
</dbReference>
<keyword evidence="3" id="KW-1185">Reference proteome</keyword>
<name>A0A941D1S2_9CAUL</name>
<dbReference type="Proteomes" id="UP000622580">
    <property type="component" value="Unassembled WGS sequence"/>
</dbReference>
<evidence type="ECO:0000313" key="3">
    <source>
        <dbReference type="Proteomes" id="UP000622580"/>
    </source>
</evidence>
<evidence type="ECO:0000313" key="2">
    <source>
        <dbReference type="EMBL" id="MBR7620002.1"/>
    </source>
</evidence>
<dbReference type="EMBL" id="JAGSGD010000001">
    <property type="protein sequence ID" value="MBR7620002.1"/>
    <property type="molecule type" value="Genomic_DNA"/>
</dbReference>
<feature type="compositionally biased region" description="Low complexity" evidence="1">
    <location>
        <begin position="427"/>
        <end position="448"/>
    </location>
</feature>
<accession>A0A941D1S2</accession>
<dbReference type="SUPFAM" id="SSF56112">
    <property type="entry name" value="Protein kinase-like (PK-like)"/>
    <property type="match status" value="1"/>
</dbReference>
<evidence type="ECO:0008006" key="4">
    <source>
        <dbReference type="Google" id="ProtNLM"/>
    </source>
</evidence>
<feature type="region of interest" description="Disordered" evidence="1">
    <location>
        <begin position="465"/>
        <end position="494"/>
    </location>
</feature>
<protein>
    <recommendedName>
        <fullName evidence="4">Protein kinase domain-containing protein</fullName>
    </recommendedName>
</protein>
<proteinExistence type="predicted"/>
<reference evidence="2" key="1">
    <citation type="submission" date="2021-04" db="EMBL/GenBank/DDBJ databases">
        <title>Draft genome assembly of strain Phenylobacterium sp. 20VBR1 using MiniION and Illumina platforms.</title>
        <authorList>
            <person name="Thomas F.A."/>
            <person name="Krishnan K.P."/>
            <person name="Sinha R.K."/>
        </authorList>
    </citation>
    <scope>NUCLEOTIDE SEQUENCE</scope>
    <source>
        <strain evidence="2">20VBR1</strain>
    </source>
</reference>
<evidence type="ECO:0000256" key="1">
    <source>
        <dbReference type="SAM" id="MobiDB-lite"/>
    </source>
</evidence>
<feature type="region of interest" description="Disordered" evidence="1">
    <location>
        <begin position="424"/>
        <end position="448"/>
    </location>
</feature>